<reference evidence="10" key="2">
    <citation type="submission" date="2020-11" db="EMBL/GenBank/DDBJ databases">
        <authorList>
            <consortium name="DOE Joint Genome Institute"/>
            <person name="Kuo A."/>
            <person name="Miyauchi S."/>
            <person name="Kiss E."/>
            <person name="Drula E."/>
            <person name="Kohler A."/>
            <person name="Sanchez-Garcia M."/>
            <person name="Andreopoulos B."/>
            <person name="Barry K.W."/>
            <person name="Bonito G."/>
            <person name="Buee M."/>
            <person name="Carver A."/>
            <person name="Chen C."/>
            <person name="Cichocki N."/>
            <person name="Clum A."/>
            <person name="Culley D."/>
            <person name="Crous P.W."/>
            <person name="Fauchery L."/>
            <person name="Girlanda M."/>
            <person name="Hayes R."/>
            <person name="Keri Z."/>
            <person name="Labutti K."/>
            <person name="Lipzen A."/>
            <person name="Lombard V."/>
            <person name="Magnuson J."/>
            <person name="Maillard F."/>
            <person name="Morin E."/>
            <person name="Murat C."/>
            <person name="Nolan M."/>
            <person name="Ohm R."/>
            <person name="Pangilinan J."/>
            <person name="Pereira M."/>
            <person name="Perotto S."/>
            <person name="Peter M."/>
            <person name="Riley R."/>
            <person name="Sitrit Y."/>
            <person name="Stielow B."/>
            <person name="Szollosi G."/>
            <person name="Zifcakova L."/>
            <person name="Stursova M."/>
            <person name="Spatafora J.W."/>
            <person name="Tedersoo L."/>
            <person name="Vaario L.-M."/>
            <person name="Yamada A."/>
            <person name="Yan M."/>
            <person name="Wang P."/>
            <person name="Xu J."/>
            <person name="Bruns T."/>
            <person name="Baldrian P."/>
            <person name="Vilgalys R."/>
            <person name="Henrissat B."/>
            <person name="Grigoriev I.V."/>
            <person name="Hibbett D."/>
            <person name="Nagy L.G."/>
            <person name="Martin F.M."/>
        </authorList>
    </citation>
    <scope>NUCLEOTIDE SEQUENCE</scope>
    <source>
        <strain evidence="10">UH-Tt-Lm1</strain>
    </source>
</reference>
<evidence type="ECO:0000256" key="8">
    <source>
        <dbReference type="PIRSR" id="PIRSR602401-1"/>
    </source>
</evidence>
<dbReference type="PRINTS" id="PR00463">
    <property type="entry name" value="EP450I"/>
</dbReference>
<dbReference type="Pfam" id="PF00067">
    <property type="entry name" value="p450"/>
    <property type="match status" value="1"/>
</dbReference>
<dbReference type="PRINTS" id="PR00385">
    <property type="entry name" value="P450"/>
</dbReference>
<keyword evidence="7 9" id="KW-0503">Monooxygenase</keyword>
<dbReference type="GO" id="GO:0016705">
    <property type="term" value="F:oxidoreductase activity, acting on paired donors, with incorporation or reduction of molecular oxygen"/>
    <property type="evidence" value="ECO:0007669"/>
    <property type="project" value="InterPro"/>
</dbReference>
<dbReference type="GO" id="GO:0004497">
    <property type="term" value="F:monooxygenase activity"/>
    <property type="evidence" value="ECO:0007669"/>
    <property type="project" value="UniProtKB-KW"/>
</dbReference>
<keyword evidence="4 8" id="KW-0479">Metal-binding</keyword>
<dbReference type="EMBL" id="WIUZ02000001">
    <property type="protein sequence ID" value="KAF9793161.1"/>
    <property type="molecule type" value="Genomic_DNA"/>
</dbReference>
<evidence type="ECO:0000256" key="9">
    <source>
        <dbReference type="RuleBase" id="RU000461"/>
    </source>
</evidence>
<proteinExistence type="inferred from homology"/>
<evidence type="ECO:0000256" key="4">
    <source>
        <dbReference type="ARBA" id="ARBA00022723"/>
    </source>
</evidence>
<keyword evidence="5 9" id="KW-0560">Oxidoreductase</keyword>
<dbReference type="AlphaFoldDB" id="A0A9P6HRQ2"/>
<dbReference type="PANTHER" id="PTHR24287:SF1">
    <property type="entry name" value="P450, PUTATIVE (EUROFUNG)-RELATED"/>
    <property type="match status" value="1"/>
</dbReference>
<gene>
    <name evidence="10" type="ORF">BJ322DRAFT_1154377</name>
</gene>
<evidence type="ECO:0000256" key="1">
    <source>
        <dbReference type="ARBA" id="ARBA00001971"/>
    </source>
</evidence>
<dbReference type="InterPro" id="IPR036396">
    <property type="entry name" value="Cyt_P450_sf"/>
</dbReference>
<reference evidence="10" key="1">
    <citation type="journal article" date="2020" name="Nat. Commun.">
        <title>Large-scale genome sequencing of mycorrhizal fungi provides insights into the early evolution of symbiotic traits.</title>
        <authorList>
            <person name="Miyauchi S."/>
            <person name="Kiss E."/>
            <person name="Kuo A."/>
            <person name="Drula E."/>
            <person name="Kohler A."/>
            <person name="Sanchez-Garcia M."/>
            <person name="Morin E."/>
            <person name="Andreopoulos B."/>
            <person name="Barry K.W."/>
            <person name="Bonito G."/>
            <person name="Buee M."/>
            <person name="Carver A."/>
            <person name="Chen C."/>
            <person name="Cichocki N."/>
            <person name="Clum A."/>
            <person name="Culley D."/>
            <person name="Crous P.W."/>
            <person name="Fauchery L."/>
            <person name="Girlanda M."/>
            <person name="Hayes R.D."/>
            <person name="Keri Z."/>
            <person name="LaButti K."/>
            <person name="Lipzen A."/>
            <person name="Lombard V."/>
            <person name="Magnuson J."/>
            <person name="Maillard F."/>
            <person name="Murat C."/>
            <person name="Nolan M."/>
            <person name="Ohm R.A."/>
            <person name="Pangilinan J."/>
            <person name="Pereira M.F."/>
            <person name="Perotto S."/>
            <person name="Peter M."/>
            <person name="Pfister S."/>
            <person name="Riley R."/>
            <person name="Sitrit Y."/>
            <person name="Stielow J.B."/>
            <person name="Szollosi G."/>
            <person name="Zifcakova L."/>
            <person name="Stursova M."/>
            <person name="Spatafora J.W."/>
            <person name="Tedersoo L."/>
            <person name="Vaario L.M."/>
            <person name="Yamada A."/>
            <person name="Yan M."/>
            <person name="Wang P."/>
            <person name="Xu J."/>
            <person name="Bruns T."/>
            <person name="Baldrian P."/>
            <person name="Vilgalys R."/>
            <person name="Dunand C."/>
            <person name="Henrissat B."/>
            <person name="Grigoriev I.V."/>
            <person name="Hibbett D."/>
            <person name="Nagy L.G."/>
            <person name="Martin F.M."/>
        </authorList>
    </citation>
    <scope>NUCLEOTIDE SEQUENCE</scope>
    <source>
        <strain evidence="10">UH-Tt-Lm1</strain>
    </source>
</reference>
<evidence type="ECO:0000313" key="11">
    <source>
        <dbReference type="Proteomes" id="UP000736335"/>
    </source>
</evidence>
<comment type="cofactor">
    <cofactor evidence="1 8">
        <name>heme</name>
        <dbReference type="ChEBI" id="CHEBI:30413"/>
    </cofactor>
</comment>
<name>A0A9P6HRQ2_9AGAM</name>
<sequence length="550" mass="63055">WQTVLIFPATIPLSIATIVFLRDYRYARRREELDAVFPPSIPSKTFGGMDILLEVLLQHEHKNCFLGELVSHWGEQLGHTMSVMIFWEPRIFTTEPEYIKRILATDFEHFEKGPTFRDYMESLLGTGVFNADGREFTPLDNTAGFHRSMSRQFFTKDRISDFDNFDRHADLALSKLRDRLREGVAVDVQDLFCRFTLDSASEFLFGSDLHSLSADLPYPSTAKASTIHRTHPSDSFADAFQKAQVASGARSRFGRFWPLVEFWEDKVEKEIQAVFDYVDPIVKRALEMKKVNALSKTEGNSEDETLLEHMARLTDDPIILRDEILNIMVAGRDTTAALITFAVYMLSEHPRVYDRLRQEITSTLAGETQPTPGDLHNMKYLRAVLNETLRLFPSVPFNVRTPTVDVIWPSLTGGKPYYIPAGTRCLYAPYVMQRRKDLWGPTAEEFDPDRFLDDRKTLLTSNPFMFLPFNAGPRICLGQQFAYNEASFMVIRLVQSFKNFRLAMEDHPESLPPPEWKTSGVGRKVVEKANVKSHLTIYAKGGMWVKMDEA</sequence>
<evidence type="ECO:0000256" key="7">
    <source>
        <dbReference type="ARBA" id="ARBA00023033"/>
    </source>
</evidence>
<dbReference type="InterPro" id="IPR047146">
    <property type="entry name" value="Cyt_P450_E_CYP52_fungi"/>
</dbReference>
<feature type="binding site" description="axial binding residue" evidence="8">
    <location>
        <position position="476"/>
    </location>
    <ligand>
        <name>heme</name>
        <dbReference type="ChEBI" id="CHEBI:30413"/>
    </ligand>
    <ligandPart>
        <name>Fe</name>
        <dbReference type="ChEBI" id="CHEBI:18248"/>
    </ligandPart>
</feature>
<feature type="non-terminal residue" evidence="10">
    <location>
        <position position="1"/>
    </location>
</feature>
<evidence type="ECO:0000256" key="3">
    <source>
        <dbReference type="ARBA" id="ARBA00022617"/>
    </source>
</evidence>
<dbReference type="InterPro" id="IPR017972">
    <property type="entry name" value="Cyt_P450_CS"/>
</dbReference>
<dbReference type="InterPro" id="IPR001128">
    <property type="entry name" value="Cyt_P450"/>
</dbReference>
<dbReference type="OrthoDB" id="1470350at2759"/>
<evidence type="ECO:0000313" key="10">
    <source>
        <dbReference type="EMBL" id="KAF9793161.1"/>
    </source>
</evidence>
<accession>A0A9P6HRQ2</accession>
<keyword evidence="6 8" id="KW-0408">Iron</keyword>
<dbReference type="GO" id="GO:0005506">
    <property type="term" value="F:iron ion binding"/>
    <property type="evidence" value="ECO:0007669"/>
    <property type="project" value="InterPro"/>
</dbReference>
<dbReference type="PROSITE" id="PS00086">
    <property type="entry name" value="CYTOCHROME_P450"/>
    <property type="match status" value="1"/>
</dbReference>
<comment type="similarity">
    <text evidence="2 9">Belongs to the cytochrome P450 family.</text>
</comment>
<evidence type="ECO:0000256" key="5">
    <source>
        <dbReference type="ARBA" id="ARBA00023002"/>
    </source>
</evidence>
<dbReference type="PANTHER" id="PTHR24287">
    <property type="entry name" value="P450, PUTATIVE (EUROFUNG)-RELATED"/>
    <property type="match status" value="1"/>
</dbReference>
<dbReference type="Gene3D" id="1.10.630.10">
    <property type="entry name" value="Cytochrome P450"/>
    <property type="match status" value="1"/>
</dbReference>
<dbReference type="Proteomes" id="UP000736335">
    <property type="component" value="Unassembled WGS sequence"/>
</dbReference>
<dbReference type="CDD" id="cd11063">
    <property type="entry name" value="CYP52"/>
    <property type="match status" value="1"/>
</dbReference>
<dbReference type="GO" id="GO:0020037">
    <property type="term" value="F:heme binding"/>
    <property type="evidence" value="ECO:0007669"/>
    <property type="project" value="InterPro"/>
</dbReference>
<keyword evidence="3 8" id="KW-0349">Heme</keyword>
<organism evidence="10 11">
    <name type="scientific">Thelephora terrestris</name>
    <dbReference type="NCBI Taxonomy" id="56493"/>
    <lineage>
        <taxon>Eukaryota</taxon>
        <taxon>Fungi</taxon>
        <taxon>Dikarya</taxon>
        <taxon>Basidiomycota</taxon>
        <taxon>Agaricomycotina</taxon>
        <taxon>Agaricomycetes</taxon>
        <taxon>Thelephorales</taxon>
        <taxon>Thelephoraceae</taxon>
        <taxon>Thelephora</taxon>
    </lineage>
</organism>
<dbReference type="SUPFAM" id="SSF48264">
    <property type="entry name" value="Cytochrome P450"/>
    <property type="match status" value="1"/>
</dbReference>
<evidence type="ECO:0000256" key="2">
    <source>
        <dbReference type="ARBA" id="ARBA00010617"/>
    </source>
</evidence>
<protein>
    <submittedName>
        <fullName evidence="10">Cytochrome P450</fullName>
    </submittedName>
</protein>
<evidence type="ECO:0000256" key="6">
    <source>
        <dbReference type="ARBA" id="ARBA00023004"/>
    </source>
</evidence>
<comment type="caution">
    <text evidence="10">The sequence shown here is derived from an EMBL/GenBank/DDBJ whole genome shotgun (WGS) entry which is preliminary data.</text>
</comment>
<keyword evidence="11" id="KW-1185">Reference proteome</keyword>
<dbReference type="InterPro" id="IPR002401">
    <property type="entry name" value="Cyt_P450_E_grp-I"/>
</dbReference>